<dbReference type="Pfam" id="PF02151">
    <property type="entry name" value="UVR"/>
    <property type="match status" value="1"/>
</dbReference>
<accession>H2UCZ5</accession>
<reference evidence="11" key="2">
    <citation type="submission" date="2025-08" db="UniProtKB">
        <authorList>
            <consortium name="Ensembl"/>
        </authorList>
    </citation>
    <scope>IDENTIFICATION</scope>
</reference>
<keyword evidence="4" id="KW-0132">Cell division</keyword>
<reference evidence="11 12" key="1">
    <citation type="journal article" date="2011" name="Genome Biol. Evol.">
        <title>Integration of the genetic map and genome assembly of fugu facilitates insights into distinct features of genome evolution in teleosts and mammals.</title>
        <authorList>
            <person name="Kai W."/>
            <person name="Kikuchi K."/>
            <person name="Tohari S."/>
            <person name="Chew A.K."/>
            <person name="Tay A."/>
            <person name="Fujiwara A."/>
            <person name="Hosoya S."/>
            <person name="Suetake H."/>
            <person name="Naruse K."/>
            <person name="Brenner S."/>
            <person name="Suzuki Y."/>
            <person name="Venkatesh B."/>
        </authorList>
    </citation>
    <scope>NUCLEOTIDE SEQUENCE [LARGE SCALE GENOMIC DNA]</scope>
</reference>
<evidence type="ECO:0000256" key="1">
    <source>
        <dbReference type="ARBA" id="ARBA00004286"/>
    </source>
</evidence>
<evidence type="ECO:0000259" key="10">
    <source>
        <dbReference type="PROSITE" id="PS50151"/>
    </source>
</evidence>
<gene>
    <name evidence="11" type="primary">ncapg</name>
</gene>
<keyword evidence="7" id="KW-0131">Cell cycle</keyword>
<dbReference type="InterPro" id="IPR016024">
    <property type="entry name" value="ARM-type_fold"/>
</dbReference>
<dbReference type="Ensembl" id="ENSTRUT00000034942.3">
    <property type="protein sequence ID" value="ENSTRUP00000034814.3"/>
    <property type="gene ID" value="ENSTRUG00000013625.3"/>
</dbReference>
<dbReference type="PROSITE" id="PS50151">
    <property type="entry name" value="UVR"/>
    <property type="match status" value="1"/>
</dbReference>
<proteinExistence type="inferred from homology"/>
<dbReference type="HOGENOM" id="CLU_004446_2_0_1"/>
<dbReference type="InterPro" id="IPR025977">
    <property type="entry name" value="Cnd3_C"/>
</dbReference>
<dbReference type="GO" id="GO:0005737">
    <property type="term" value="C:cytoplasm"/>
    <property type="evidence" value="ECO:0007669"/>
    <property type="project" value="Ensembl"/>
</dbReference>
<feature type="compositionally biased region" description="Basic residues" evidence="9">
    <location>
        <begin position="942"/>
        <end position="951"/>
    </location>
</feature>
<dbReference type="FunFam" id="1.25.10.10:FF:001182">
    <property type="entry name" value="Uncharacterized protein"/>
    <property type="match status" value="1"/>
</dbReference>
<dbReference type="STRING" id="31033.ENSTRUP00000034814"/>
<evidence type="ECO:0000256" key="4">
    <source>
        <dbReference type="ARBA" id="ARBA00022618"/>
    </source>
</evidence>
<comment type="subcellular location">
    <subcellularLocation>
        <location evidence="1">Chromosome</location>
    </subcellularLocation>
</comment>
<keyword evidence="8" id="KW-0175">Coiled coil</keyword>
<feature type="domain" description="UVR" evidence="10">
    <location>
        <begin position="505"/>
        <end position="540"/>
    </location>
</feature>
<evidence type="ECO:0000313" key="11">
    <source>
        <dbReference type="Ensembl" id="ENSTRUP00000034814.3"/>
    </source>
</evidence>
<dbReference type="InterPro" id="IPR001943">
    <property type="entry name" value="UVR_dom"/>
</dbReference>
<dbReference type="GeneID" id="101068994"/>
<dbReference type="SUPFAM" id="SSF48371">
    <property type="entry name" value="ARM repeat"/>
    <property type="match status" value="1"/>
</dbReference>
<evidence type="ECO:0000256" key="9">
    <source>
        <dbReference type="SAM" id="MobiDB-lite"/>
    </source>
</evidence>
<dbReference type="KEGG" id="tru:101068994"/>
<feature type="region of interest" description="Disordered" evidence="9">
    <location>
        <begin position="677"/>
        <end position="700"/>
    </location>
</feature>
<protein>
    <submittedName>
        <fullName evidence="11">Non-SMC condensin I complex, subunit G</fullName>
    </submittedName>
</protein>
<reference evidence="11" key="3">
    <citation type="submission" date="2025-09" db="UniProtKB">
        <authorList>
            <consortium name="Ensembl"/>
        </authorList>
    </citation>
    <scope>IDENTIFICATION</scope>
</reference>
<evidence type="ECO:0000256" key="2">
    <source>
        <dbReference type="ARBA" id="ARBA00006533"/>
    </source>
</evidence>
<dbReference type="FunFam" id="1.25.10.10:FF:000461">
    <property type="entry name" value="Non-SMC condensin I complex, subunit G"/>
    <property type="match status" value="1"/>
</dbReference>
<dbReference type="GO" id="GO:0007076">
    <property type="term" value="P:mitotic chromosome condensation"/>
    <property type="evidence" value="ECO:0007669"/>
    <property type="project" value="InterPro"/>
</dbReference>
<dbReference type="RefSeq" id="XP_011610904.1">
    <property type="nucleotide sequence ID" value="XM_011612602.2"/>
</dbReference>
<dbReference type="Gene3D" id="4.10.860.10">
    <property type="entry name" value="UVR domain"/>
    <property type="match status" value="1"/>
</dbReference>
<keyword evidence="3" id="KW-0158">Chromosome</keyword>
<dbReference type="GeneTree" id="ENSGT00390000001577"/>
<dbReference type="OMA" id="NHQKNFV"/>
<dbReference type="AlphaFoldDB" id="H2UCZ5"/>
<evidence type="ECO:0000313" key="12">
    <source>
        <dbReference type="Proteomes" id="UP000005226"/>
    </source>
</evidence>
<evidence type="ECO:0000256" key="7">
    <source>
        <dbReference type="ARBA" id="ARBA00023306"/>
    </source>
</evidence>
<dbReference type="PANTHER" id="PTHR14418:SF5">
    <property type="entry name" value="CONDENSIN COMPLEX SUBUNIT 3"/>
    <property type="match status" value="1"/>
</dbReference>
<evidence type="ECO:0000256" key="3">
    <source>
        <dbReference type="ARBA" id="ARBA00022454"/>
    </source>
</evidence>
<dbReference type="GO" id="GO:0000793">
    <property type="term" value="C:condensed chromosome"/>
    <property type="evidence" value="ECO:0007669"/>
    <property type="project" value="Ensembl"/>
</dbReference>
<dbReference type="GO" id="GO:0000796">
    <property type="term" value="C:condensin complex"/>
    <property type="evidence" value="ECO:0007669"/>
    <property type="project" value="InterPro"/>
</dbReference>
<evidence type="ECO:0000256" key="6">
    <source>
        <dbReference type="ARBA" id="ARBA00023067"/>
    </source>
</evidence>
<dbReference type="InParanoid" id="H2UCZ5"/>
<feature type="region of interest" description="Disordered" evidence="9">
    <location>
        <begin position="938"/>
        <end position="996"/>
    </location>
</feature>
<dbReference type="GO" id="GO:0051301">
    <property type="term" value="P:cell division"/>
    <property type="evidence" value="ECO:0007669"/>
    <property type="project" value="UniProtKB-KW"/>
</dbReference>
<dbReference type="FunCoup" id="H2UCZ5">
    <property type="interactions" value="912"/>
</dbReference>
<feature type="coiled-coil region" evidence="8">
    <location>
        <begin position="527"/>
        <end position="554"/>
    </location>
</feature>
<dbReference type="Pfam" id="PF12719">
    <property type="entry name" value="Cnd3"/>
    <property type="match status" value="1"/>
</dbReference>
<dbReference type="PANTHER" id="PTHR14418">
    <property type="entry name" value="CONDENSIN COMPLEX SUBUNIT 3-RELATED"/>
    <property type="match status" value="1"/>
</dbReference>
<dbReference type="Gene3D" id="1.25.10.10">
    <property type="entry name" value="Leucine-rich Repeat Variant"/>
    <property type="match status" value="1"/>
</dbReference>
<organism evidence="11 12">
    <name type="scientific">Takifugu rubripes</name>
    <name type="common">Japanese pufferfish</name>
    <name type="synonym">Fugu rubripes</name>
    <dbReference type="NCBI Taxonomy" id="31033"/>
    <lineage>
        <taxon>Eukaryota</taxon>
        <taxon>Metazoa</taxon>
        <taxon>Chordata</taxon>
        <taxon>Craniata</taxon>
        <taxon>Vertebrata</taxon>
        <taxon>Euteleostomi</taxon>
        <taxon>Actinopterygii</taxon>
        <taxon>Neopterygii</taxon>
        <taxon>Teleostei</taxon>
        <taxon>Neoteleostei</taxon>
        <taxon>Acanthomorphata</taxon>
        <taxon>Eupercaria</taxon>
        <taxon>Tetraodontiformes</taxon>
        <taxon>Tetradontoidea</taxon>
        <taxon>Tetraodontidae</taxon>
        <taxon>Takifugu</taxon>
    </lineage>
</organism>
<dbReference type="OrthoDB" id="27187at2759"/>
<keyword evidence="6" id="KW-0226">DNA condensation</keyword>
<dbReference type="CTD" id="64151"/>
<evidence type="ECO:0000256" key="8">
    <source>
        <dbReference type="SAM" id="Coils"/>
    </source>
</evidence>
<keyword evidence="12" id="KW-1185">Reference proteome</keyword>
<keyword evidence="5" id="KW-0498">Mitosis</keyword>
<evidence type="ECO:0000256" key="5">
    <source>
        <dbReference type="ARBA" id="ARBA00022776"/>
    </source>
</evidence>
<name>H2UCZ5_TAKRU</name>
<sequence length="1013" mass="113955">MTADNEIDIKEAFQRAQKGHNNKAKLVASLKSRYNKLEDKTQFHEEFVHYLKYAMIVYRREPAVENVMEFVARFSTCFQSAPKAEEEEQQEDVEEEEEEDDHPFLSFIFNFLLESHKVSSHAVRFRSCQLINKLLGSMAENAQIDDDLFDQIHQAMLVRVTDKFPNVRIQAALAMTRLQQPKDPDCPTINAYLLILENDSNAEVRRAVLSCIAMSPRTLPKVIKRTRDIKENVRKLAYQVLADKVHIKALTIAQRVSLLQQGLRDTSEAVRELVCSRLLPAWLLRLDGNIIELLHRLDVENCAETALDMLKAIFKATLPEELQQNKVQLDSRRLIPVDSLSCENVLYWRALCEFIKAKGDDGEEMLEQVLPDAATYADYLYGYLKSVPVLSEEQRADFNQLELVMTKEFISQQLIHLIGCLDTKEEGGRKRVLSVLQEMLGLPQTPPSLVFLLTEKLLSLIPDDHRCIQTVAEIISEVREPITGSSQPVDENESRRQQVQLAEVKVRILEAKQTLEECISAQDFTRAAKIKDSITELEKQRDQILQEIEESSQGDDKEAHTEKNDPETLLRCLTMCAELLKQLSMKTRSGPTISALMSSLVLPSIANAHPAVRNMAVVCLGTCTLHSKEVAKTHLVLLLQIAQLDEVKIRISALRAIIDLLLLFGFQLLSEAAATQAAPSSQSPDRQEVEVAATEQKADVPEDGAQSVLVMLSEFLDSEVSDLRTETAEGLAKLMYTGRISSAKIFSRLVLLWYNPVTEDDTRLRHCLGVFFQLYARESRVHQEVVEESFLPTVRTLMNAPATSPLAEVDINNVVELLVELTRPSALIKPSPNTGEVCVHDYLAVRMCGEMLKDATAPEVRLYAKTLSNLELSSDETVRTDLQTLLQQLVQVVKDRVCLRALEKIISQLADLKEQAEILSATALQPVDVNADEFATDDLSKSAKKPKRGQKKASTAKGGRKQSRRTESSEESDGENVPESLPVMRPSRRAKTAALEKTKLDLNPLIFQEANVS</sequence>
<dbReference type="InterPro" id="IPR011989">
    <property type="entry name" value="ARM-like"/>
</dbReference>
<dbReference type="InterPro" id="IPR027165">
    <property type="entry name" value="CND3"/>
</dbReference>
<dbReference type="Proteomes" id="UP000005226">
    <property type="component" value="Chromosome 17"/>
</dbReference>
<comment type="similarity">
    <text evidence="2">Belongs to the CND3 (condensin subunit 3) family.</text>
</comment>